<sequence length="205" mass="23626">MIQIYWITCSIISWLVIATIINCILMGVPIPTISKKSYPPAHIIKSENVINIQQNFECSGYSTAYLMRHLGMQVNGEDLYKIMPNKMKNGCVYPKGVVRLLNQQGLKATLRIGTIAELKKEVSKDIPVIVFIKVHKDQSYLHFVPVIGYDEEYFYIAESLKELVNVEDMSCNRQVSISEFKEIWNTSDWKMPFYKNVYITVSSKK</sequence>
<keyword evidence="1" id="KW-0472">Membrane</keyword>
<dbReference type="InterPro" id="IPR018247">
    <property type="entry name" value="EF_Hand_1_Ca_BS"/>
</dbReference>
<gene>
    <name evidence="3" type="ORF">bsdcttw_01830</name>
</gene>
<dbReference type="Gene3D" id="3.90.70.10">
    <property type="entry name" value="Cysteine proteinases"/>
    <property type="match status" value="1"/>
</dbReference>
<evidence type="ECO:0000259" key="2">
    <source>
        <dbReference type="Pfam" id="PF13529"/>
    </source>
</evidence>
<reference evidence="3 4" key="2">
    <citation type="submission" date="2020-08" db="EMBL/GenBank/DDBJ databases">
        <authorList>
            <person name="Ueki A."/>
            <person name="Tonouchi A."/>
        </authorList>
    </citation>
    <scope>NUCLEOTIDE SEQUENCE [LARGE SCALE GENOMIC DNA]</scope>
    <source>
        <strain evidence="3 4">CTTW</strain>
    </source>
</reference>
<dbReference type="AlphaFoldDB" id="A0A7I8DFJ6"/>
<proteinExistence type="predicted"/>
<protein>
    <recommendedName>
        <fullName evidence="2">Peptidase C39-like domain-containing protein</fullName>
    </recommendedName>
</protein>
<evidence type="ECO:0000256" key="1">
    <source>
        <dbReference type="SAM" id="Phobius"/>
    </source>
</evidence>
<keyword evidence="1" id="KW-0812">Transmembrane</keyword>
<dbReference type="KEGG" id="acht:bsdcttw_01830"/>
<keyword evidence="1" id="KW-1133">Transmembrane helix</keyword>
<evidence type="ECO:0000313" key="4">
    <source>
        <dbReference type="Proteomes" id="UP000515703"/>
    </source>
</evidence>
<dbReference type="InterPro" id="IPR039564">
    <property type="entry name" value="Peptidase_C39-like"/>
</dbReference>
<dbReference type="Proteomes" id="UP000515703">
    <property type="component" value="Chromosome"/>
</dbReference>
<reference evidence="3 4" key="1">
    <citation type="submission" date="2020-08" db="EMBL/GenBank/DDBJ databases">
        <title>Draft genome sequencing of an Anaerocolumna strain isolated from anoxic soil subjected to BSD treatment.</title>
        <authorList>
            <person name="Uek A."/>
            <person name="Tonouchi A."/>
        </authorList>
    </citation>
    <scope>NUCLEOTIDE SEQUENCE [LARGE SCALE GENOMIC DNA]</scope>
    <source>
        <strain evidence="3 4">CTTW</strain>
    </source>
</reference>
<dbReference type="PROSITE" id="PS00018">
    <property type="entry name" value="EF_HAND_1"/>
    <property type="match status" value="1"/>
</dbReference>
<feature type="domain" description="Peptidase C39-like" evidence="2">
    <location>
        <begin position="53"/>
        <end position="158"/>
    </location>
</feature>
<name>A0A7I8DFJ6_9FIRM</name>
<organism evidence="3 4">
    <name type="scientific">Anaerocolumna chitinilytica</name>
    <dbReference type="NCBI Taxonomy" id="1727145"/>
    <lineage>
        <taxon>Bacteria</taxon>
        <taxon>Bacillati</taxon>
        <taxon>Bacillota</taxon>
        <taxon>Clostridia</taxon>
        <taxon>Lachnospirales</taxon>
        <taxon>Lachnospiraceae</taxon>
        <taxon>Anaerocolumna</taxon>
    </lineage>
</organism>
<evidence type="ECO:0000313" key="3">
    <source>
        <dbReference type="EMBL" id="BCJ97142.1"/>
    </source>
</evidence>
<dbReference type="Pfam" id="PF13529">
    <property type="entry name" value="Peptidase_C39_2"/>
    <property type="match status" value="1"/>
</dbReference>
<accession>A0A7I8DFJ6</accession>
<dbReference type="RefSeq" id="WP_185257604.1">
    <property type="nucleotide sequence ID" value="NZ_AP023368.1"/>
</dbReference>
<dbReference type="InterPro" id="IPR038765">
    <property type="entry name" value="Papain-like_cys_pep_sf"/>
</dbReference>
<keyword evidence="4" id="KW-1185">Reference proteome</keyword>
<feature type="transmembrane region" description="Helical" evidence="1">
    <location>
        <begin position="12"/>
        <end position="30"/>
    </location>
</feature>
<dbReference type="SUPFAM" id="SSF54001">
    <property type="entry name" value="Cysteine proteinases"/>
    <property type="match status" value="1"/>
</dbReference>
<dbReference type="EMBL" id="AP023368">
    <property type="protein sequence ID" value="BCJ97142.1"/>
    <property type="molecule type" value="Genomic_DNA"/>
</dbReference>